<dbReference type="EMBL" id="DTHB01000042">
    <property type="protein sequence ID" value="HGB14681.1"/>
    <property type="molecule type" value="Genomic_DNA"/>
</dbReference>
<dbReference type="Pfam" id="PF12705">
    <property type="entry name" value="PDDEXK_1"/>
    <property type="match status" value="1"/>
</dbReference>
<accession>A0A7C3SIV0</accession>
<reference evidence="2" key="1">
    <citation type="journal article" date="2020" name="mSystems">
        <title>Genome- and Community-Level Interaction Insights into Carbon Utilization and Element Cycling Functions of Hydrothermarchaeota in Hydrothermal Sediment.</title>
        <authorList>
            <person name="Zhou Z."/>
            <person name="Liu Y."/>
            <person name="Xu W."/>
            <person name="Pan J."/>
            <person name="Luo Z.H."/>
            <person name="Li M."/>
        </authorList>
    </citation>
    <scope>NUCLEOTIDE SEQUENCE [LARGE SCALE GENOMIC DNA]</scope>
    <source>
        <strain evidence="2">SpSt-776</strain>
    </source>
</reference>
<comment type="caution">
    <text evidence="2">The sequence shown here is derived from an EMBL/GenBank/DDBJ whole genome shotgun (WGS) entry which is preliminary data.</text>
</comment>
<organism evidence="2">
    <name type="scientific">Desulfobacca acetoxidans</name>
    <dbReference type="NCBI Taxonomy" id="60893"/>
    <lineage>
        <taxon>Bacteria</taxon>
        <taxon>Pseudomonadati</taxon>
        <taxon>Thermodesulfobacteriota</taxon>
        <taxon>Desulfobaccia</taxon>
        <taxon>Desulfobaccales</taxon>
        <taxon>Desulfobaccaceae</taxon>
        <taxon>Desulfobacca</taxon>
    </lineage>
</organism>
<protein>
    <recommendedName>
        <fullName evidence="1">PD-(D/E)XK endonuclease-like domain-containing protein</fullName>
    </recommendedName>
</protein>
<dbReference type="InterPro" id="IPR027417">
    <property type="entry name" value="P-loop_NTPase"/>
</dbReference>
<dbReference type="Gene3D" id="3.90.320.10">
    <property type="match status" value="1"/>
</dbReference>
<evidence type="ECO:0000313" key="2">
    <source>
        <dbReference type="EMBL" id="HGB14681.1"/>
    </source>
</evidence>
<evidence type="ECO:0000259" key="1">
    <source>
        <dbReference type="Pfam" id="PF12705"/>
    </source>
</evidence>
<dbReference type="InterPro" id="IPR038726">
    <property type="entry name" value="PDDEXK_AddAB-type"/>
</dbReference>
<dbReference type="SUPFAM" id="SSF52540">
    <property type="entry name" value="P-loop containing nucleoside triphosphate hydrolases"/>
    <property type="match status" value="1"/>
</dbReference>
<gene>
    <name evidence="2" type="ORF">ENV62_05535</name>
</gene>
<dbReference type="InterPro" id="IPR011604">
    <property type="entry name" value="PDDEXK-like_dom_sf"/>
</dbReference>
<feature type="domain" description="PD-(D/E)XK endonuclease-like" evidence="1">
    <location>
        <begin position="609"/>
        <end position="887"/>
    </location>
</feature>
<name>A0A7C3SIV0_9BACT</name>
<sequence>MPVTRIFSSCRDLQSFLLEEAAPANLIIVPHQRLAYQLWHRQRLENLEAGTQAWEPLPCLTLGAWWQELCRHLWLPEAPASSLTRLIRWRRAMEAGPALEGVQPDLKWAKALDETYEILCRHLLALTDPQSDDPPLVAWRRQVTQIFEALLEEEGLLPPARLPRRLLEALEQEAIRLPGKILTVGLEKPAPIEELWLKAVAARSEVHRLQVRGNPQGVREAYTLPGPEEEMEWVAARLVACHDRDKVPLHRLAVTSPAMDDYSPRFRRVLAELLGPAEQEGRWAYNFSAGPSLGETPLFAAAFLPLRFVSWGERREELVSLFLSPYFRALAEKQADVARWDRLFREQGISQGWERLKAAAVSEFRPDSRLLERLEQALAALAKGRQPLRDWLAGIKVSWERLGFPGELNETEALQYRRLLDLLDDLGQALDQEAVSGPELLEMLSHGAKEILLPGEGVQEAGIQIMGLLEMRGLSFDRVFCLGMNSGCLPASPRSLPLLNPKERSLVLGGTYASQHRFAADLYANLLGCAPHLTLTRPLEVHGEKQVGTPLYPGPWKEAPDWAPILSQPQPAWLLAPAVRAAFTTGGGDKRPDRETGCLCLPLPPELHVTHLQTALSCPSRFLFEVLLNLQDLPDIEAGLPPRERGNFLHQVLARFVQRFRRLLSESGSWQDHEALRILRDSAHELLGPRRDDPHWEAELERWLGQEELRPGLLPALLKLEKERYQEGWRWLAVELPFQGLTKAGWPFSLKGRIDRLDHHLETGEGVIWDYKSGEIPAGTAIFERLEEVQLLCYVAAVKQGLAETAMGLAGVRAGFIGLKSTREKHLRHQDFGKNAAHWEAALSAWEDLVAEVARRLQAGDFRPDPRPAPAKNRQGACEYCCYPLICGFRPEETSARASEEE</sequence>
<dbReference type="AlphaFoldDB" id="A0A7C3SIV0"/>
<proteinExistence type="predicted"/>